<keyword evidence="2" id="KW-1185">Reference proteome</keyword>
<accession>A0A2R5EJV6</accession>
<comment type="caution">
    <text evidence="1">The sequence shown here is derived from an EMBL/GenBank/DDBJ whole genome shotgun (WGS) entry which is preliminary data.</text>
</comment>
<evidence type="ECO:0000313" key="1">
    <source>
        <dbReference type="EMBL" id="GBG05909.1"/>
    </source>
</evidence>
<organism evidence="1 2">
    <name type="scientific">Paenibacillus agaridevorans</name>
    <dbReference type="NCBI Taxonomy" id="171404"/>
    <lineage>
        <taxon>Bacteria</taxon>
        <taxon>Bacillati</taxon>
        <taxon>Bacillota</taxon>
        <taxon>Bacilli</taxon>
        <taxon>Bacillales</taxon>
        <taxon>Paenibacillaceae</taxon>
        <taxon>Paenibacillus</taxon>
    </lineage>
</organism>
<sequence length="73" mass="8249">MSTAVASTEQFQVRRIKKAVNTLNNKQYNVQSWKVKKVAGLKDKFGQKFEELITQEIMLQSDNGGLFSAAVEK</sequence>
<protein>
    <submittedName>
        <fullName evidence="1">Uncharacterized protein</fullName>
    </submittedName>
</protein>
<dbReference type="EMBL" id="BDQX01000028">
    <property type="protein sequence ID" value="GBG05909.1"/>
    <property type="molecule type" value="Genomic_DNA"/>
</dbReference>
<dbReference type="Proteomes" id="UP000245202">
    <property type="component" value="Unassembled WGS sequence"/>
</dbReference>
<evidence type="ECO:0000313" key="2">
    <source>
        <dbReference type="Proteomes" id="UP000245202"/>
    </source>
</evidence>
<dbReference type="RefSeq" id="WP_108991343.1">
    <property type="nucleotide sequence ID" value="NZ_BDQX01000028.1"/>
</dbReference>
<gene>
    <name evidence="1" type="ORF">PAT3040_00394</name>
</gene>
<dbReference type="AlphaFoldDB" id="A0A2R5EJV6"/>
<name>A0A2R5EJV6_9BACL</name>
<reference evidence="1 2" key="1">
    <citation type="submission" date="2017-08" db="EMBL/GenBank/DDBJ databases">
        <title>Substantial Increase in Enzyme Production by Combined Drug-Resistance Mutations in Paenibacillus agaridevorans.</title>
        <authorList>
            <person name="Tanaka Y."/>
            <person name="Funane K."/>
            <person name="Hosaka T."/>
            <person name="Shiwa Y."/>
            <person name="Fujita N."/>
            <person name="Miyazaki T."/>
            <person name="Yoshikawa H."/>
            <person name="Murakami K."/>
            <person name="Kasahara K."/>
            <person name="Inaoka T."/>
            <person name="Hiraga Y."/>
            <person name="Ochi K."/>
        </authorList>
    </citation>
    <scope>NUCLEOTIDE SEQUENCE [LARGE SCALE GENOMIC DNA]</scope>
    <source>
        <strain evidence="1 2">T-3040</strain>
    </source>
</reference>
<proteinExistence type="predicted"/>